<name>A0A1J1AC94_9EURY</name>
<gene>
    <name evidence="4" type="ORF">HSR6_1327</name>
</gene>
<dbReference type="InterPro" id="IPR051257">
    <property type="entry name" value="Diverse_CBS-Domain"/>
</dbReference>
<evidence type="ECO:0000313" key="5">
    <source>
        <dbReference type="Proteomes" id="UP000186165"/>
    </source>
</evidence>
<reference evidence="5" key="1">
    <citation type="submission" date="2016-08" db="EMBL/GenBank/DDBJ databases">
        <title>Discovery of first anaerobic lithoheterotrophic haloarchae widely represented in hypersaline habitats.</title>
        <authorList>
            <person name="Sorokin D.Y."/>
            <person name="Kublanov I.V."/>
            <person name="Roman P."/>
            <person name="Sinninghe Damste J.S."/>
            <person name="Golyshin P.N."/>
            <person name="Rojo D."/>
            <person name="Ciordia S."/>
            <person name="Mena Md.C."/>
            <person name="Ferrer M."/>
            <person name="Smedile F."/>
            <person name="Messina E."/>
            <person name="La Cono V."/>
            <person name="Yakimov M.M."/>
        </authorList>
    </citation>
    <scope>NUCLEOTIDE SEQUENCE [LARGE SCALE GENOMIC DNA]</scope>
    <source>
        <strain evidence="5">HSR6</strain>
    </source>
</reference>
<evidence type="ECO:0000259" key="3">
    <source>
        <dbReference type="PROSITE" id="PS51371"/>
    </source>
</evidence>
<dbReference type="OrthoDB" id="43333at2157"/>
<organism evidence="4 5">
    <name type="scientific">Halodesulfurarchaeum formicicum</name>
    <dbReference type="NCBI Taxonomy" id="1873524"/>
    <lineage>
        <taxon>Archaea</taxon>
        <taxon>Methanobacteriati</taxon>
        <taxon>Methanobacteriota</taxon>
        <taxon>Stenosarchaea group</taxon>
        <taxon>Halobacteria</taxon>
        <taxon>Halobacteriales</taxon>
        <taxon>Halobacteriaceae</taxon>
        <taxon>Halodesulfurarchaeum</taxon>
    </lineage>
</organism>
<dbReference type="GeneID" id="30417857"/>
<dbReference type="Gene3D" id="3.10.580.10">
    <property type="entry name" value="CBS-domain"/>
    <property type="match status" value="1"/>
</dbReference>
<dbReference type="AlphaFoldDB" id="A0A1J1AC94"/>
<feature type="domain" description="CBS" evidence="3">
    <location>
        <begin position="75"/>
        <end position="135"/>
    </location>
</feature>
<dbReference type="RefSeq" id="WP_070365120.1">
    <property type="nucleotide sequence ID" value="NZ_CP016070.1"/>
</dbReference>
<dbReference type="SUPFAM" id="SSF54631">
    <property type="entry name" value="CBS-domain pair"/>
    <property type="match status" value="1"/>
</dbReference>
<protein>
    <submittedName>
        <fullName evidence="4">CBS domain-containing protein</fullName>
    </submittedName>
</protein>
<dbReference type="PROSITE" id="PS51371">
    <property type="entry name" value="CBS"/>
    <property type="match status" value="2"/>
</dbReference>
<feature type="domain" description="CBS" evidence="3">
    <location>
        <begin position="9"/>
        <end position="66"/>
    </location>
</feature>
<dbReference type="InterPro" id="IPR046342">
    <property type="entry name" value="CBS_dom_sf"/>
</dbReference>
<dbReference type="KEGG" id="hhsr:HSR6_1327"/>
<dbReference type="PANTHER" id="PTHR43080:SF2">
    <property type="entry name" value="CBS DOMAIN-CONTAINING PROTEIN"/>
    <property type="match status" value="1"/>
</dbReference>
<proteinExistence type="predicted"/>
<keyword evidence="1 2" id="KW-0129">CBS domain</keyword>
<accession>A0A1J1AC94</accession>
<dbReference type="EMBL" id="CP016804">
    <property type="protein sequence ID" value="APE95770.1"/>
    <property type="molecule type" value="Genomic_DNA"/>
</dbReference>
<dbReference type="InterPro" id="IPR000644">
    <property type="entry name" value="CBS_dom"/>
</dbReference>
<sequence>MSPLVADLMETDVVSTDAGKSLADVGTKLYEAGVGSVIARSGKGVPIGILTPQDLLRAIAEADRPLTDIPAEEYMSRPLLTIESDRPVRSAVRQMNEADVEQLAIVTEFDVVGIISQKDVLAAYESLIKAAHAAERRRI</sequence>
<evidence type="ECO:0000256" key="1">
    <source>
        <dbReference type="ARBA" id="ARBA00023122"/>
    </source>
</evidence>
<evidence type="ECO:0000313" key="4">
    <source>
        <dbReference type="EMBL" id="APE95770.1"/>
    </source>
</evidence>
<dbReference type="Proteomes" id="UP000186165">
    <property type="component" value="Chromosome"/>
</dbReference>
<dbReference type="PANTHER" id="PTHR43080">
    <property type="entry name" value="CBS DOMAIN-CONTAINING PROTEIN CBSX3, MITOCHONDRIAL"/>
    <property type="match status" value="1"/>
</dbReference>
<dbReference type="Pfam" id="PF00571">
    <property type="entry name" value="CBS"/>
    <property type="match status" value="2"/>
</dbReference>
<keyword evidence="5" id="KW-1185">Reference proteome</keyword>
<dbReference type="SMART" id="SM00116">
    <property type="entry name" value="CBS"/>
    <property type="match status" value="2"/>
</dbReference>
<evidence type="ECO:0000256" key="2">
    <source>
        <dbReference type="PROSITE-ProRule" id="PRU00703"/>
    </source>
</evidence>